<feature type="domain" description="Acyl-CoA dehydrogenase/oxidase C-terminal" evidence="2">
    <location>
        <begin position="2"/>
        <end position="69"/>
    </location>
</feature>
<comment type="caution">
    <text evidence="3">The sequence shown here is derived from an EMBL/GenBank/DDBJ whole genome shotgun (WGS) entry which is preliminary data.</text>
</comment>
<evidence type="ECO:0000313" key="3">
    <source>
        <dbReference type="EMBL" id="RCN25069.1"/>
    </source>
</evidence>
<evidence type="ECO:0000313" key="4">
    <source>
        <dbReference type="Proteomes" id="UP000252519"/>
    </source>
</evidence>
<dbReference type="Pfam" id="PF00441">
    <property type="entry name" value="Acyl-CoA_dh_1"/>
    <property type="match status" value="1"/>
</dbReference>
<keyword evidence="1" id="KW-0285">Flavoprotein</keyword>
<dbReference type="SUPFAM" id="SSF47203">
    <property type="entry name" value="Acyl-CoA dehydrogenase C-terminal domain-like"/>
    <property type="match status" value="1"/>
</dbReference>
<dbReference type="EMBL" id="JOJR01014450">
    <property type="protein sequence ID" value="RCN25069.1"/>
    <property type="molecule type" value="Genomic_DNA"/>
</dbReference>
<dbReference type="STRING" id="29170.A0A368F225"/>
<dbReference type="OrthoDB" id="10251155at2759"/>
<dbReference type="InterPro" id="IPR052904">
    <property type="entry name" value="Acyl-CoA_dehydrogenase-like"/>
</dbReference>
<dbReference type="AlphaFoldDB" id="A0A368F225"/>
<evidence type="ECO:0000259" key="2">
    <source>
        <dbReference type="Pfam" id="PF00441"/>
    </source>
</evidence>
<proteinExistence type="predicted"/>
<protein>
    <recommendedName>
        <fullName evidence="2">Acyl-CoA dehydrogenase/oxidase C-terminal domain-containing protein</fullName>
    </recommendedName>
</protein>
<dbReference type="Proteomes" id="UP000252519">
    <property type="component" value="Unassembled WGS sequence"/>
</dbReference>
<reference evidence="3 4" key="1">
    <citation type="submission" date="2014-10" db="EMBL/GenBank/DDBJ databases">
        <title>Draft genome of the hookworm Ancylostoma caninum.</title>
        <authorList>
            <person name="Mitreva M."/>
        </authorList>
    </citation>
    <scope>NUCLEOTIDE SEQUENCE [LARGE SCALE GENOMIC DNA]</scope>
    <source>
        <strain evidence="3 4">Baltimore</strain>
    </source>
</reference>
<name>A0A368F225_ANCCA</name>
<sequence length="106" mass="12083">MLNITRIHNAVASVSGMRRMISLARDYATRRVVFGQTQAKWPLHTATLAKMEVETRGCFLLLMEAAQLMGLSLNFNLLFDVSFPSVFKYILYLVTFYNNEVTISTN</sequence>
<dbReference type="GO" id="GO:0003995">
    <property type="term" value="F:acyl-CoA dehydrogenase activity"/>
    <property type="evidence" value="ECO:0007669"/>
    <property type="project" value="TreeGrafter"/>
</dbReference>
<keyword evidence="4" id="KW-1185">Reference proteome</keyword>
<dbReference type="InterPro" id="IPR009075">
    <property type="entry name" value="AcylCo_DH/oxidase_C"/>
</dbReference>
<dbReference type="PANTHER" id="PTHR42707:SF2">
    <property type="entry name" value="ACD11 DEHYDROGENASE"/>
    <property type="match status" value="1"/>
</dbReference>
<dbReference type="Gene3D" id="1.20.140.10">
    <property type="entry name" value="Butyryl-CoA Dehydrogenase, subunit A, domain 3"/>
    <property type="match status" value="1"/>
</dbReference>
<gene>
    <name evidence="3" type="ORF">ANCCAN_29222</name>
</gene>
<organism evidence="3 4">
    <name type="scientific">Ancylostoma caninum</name>
    <name type="common">Dog hookworm</name>
    <dbReference type="NCBI Taxonomy" id="29170"/>
    <lineage>
        <taxon>Eukaryota</taxon>
        <taxon>Metazoa</taxon>
        <taxon>Ecdysozoa</taxon>
        <taxon>Nematoda</taxon>
        <taxon>Chromadorea</taxon>
        <taxon>Rhabditida</taxon>
        <taxon>Rhabditina</taxon>
        <taxon>Rhabditomorpha</taxon>
        <taxon>Strongyloidea</taxon>
        <taxon>Ancylostomatidae</taxon>
        <taxon>Ancylostomatinae</taxon>
        <taxon>Ancylostoma</taxon>
    </lineage>
</organism>
<accession>A0A368F225</accession>
<evidence type="ECO:0000256" key="1">
    <source>
        <dbReference type="ARBA" id="ARBA00022630"/>
    </source>
</evidence>
<dbReference type="InterPro" id="IPR036250">
    <property type="entry name" value="AcylCo_DH-like_C"/>
</dbReference>
<dbReference type="PANTHER" id="PTHR42707">
    <property type="entry name" value="ACYL-COA DEHYDROGENASE"/>
    <property type="match status" value="1"/>
</dbReference>